<dbReference type="EMBL" id="JBAKFJ010000001">
    <property type="protein sequence ID" value="MEX0385990.1"/>
    <property type="molecule type" value="Genomic_DNA"/>
</dbReference>
<organism evidence="3 4">
    <name type="scientific">Spiribacter onubensis</name>
    <dbReference type="NCBI Taxonomy" id="3122420"/>
    <lineage>
        <taxon>Bacteria</taxon>
        <taxon>Pseudomonadati</taxon>
        <taxon>Pseudomonadota</taxon>
        <taxon>Gammaproteobacteria</taxon>
        <taxon>Chromatiales</taxon>
        <taxon>Ectothiorhodospiraceae</taxon>
        <taxon>Spiribacter</taxon>
    </lineage>
</organism>
<comment type="caution">
    <text evidence="3">The sequence shown here is derived from an EMBL/GenBank/DDBJ whole genome shotgun (WGS) entry which is preliminary data.</text>
</comment>
<dbReference type="InterPro" id="IPR018968">
    <property type="entry name" value="Phasin"/>
</dbReference>
<feature type="compositionally biased region" description="Basic residues" evidence="1">
    <location>
        <begin position="141"/>
        <end position="150"/>
    </location>
</feature>
<accession>A0ABV3S7H1</accession>
<evidence type="ECO:0000256" key="1">
    <source>
        <dbReference type="SAM" id="MobiDB-lite"/>
    </source>
</evidence>
<name>A0ABV3S7H1_9GAMM</name>
<dbReference type="NCBIfam" id="TIGR02809">
    <property type="entry name" value="phasin_3"/>
    <property type="match status" value="1"/>
</dbReference>
<evidence type="ECO:0000313" key="3">
    <source>
        <dbReference type="EMBL" id="MEX0385990.1"/>
    </source>
</evidence>
<feature type="region of interest" description="Disordered" evidence="1">
    <location>
        <begin position="128"/>
        <end position="150"/>
    </location>
</feature>
<dbReference type="Proteomes" id="UP001556653">
    <property type="component" value="Unassembled WGS sequence"/>
</dbReference>
<evidence type="ECO:0000259" key="2">
    <source>
        <dbReference type="Pfam" id="PF09361"/>
    </source>
</evidence>
<keyword evidence="4" id="KW-1185">Reference proteome</keyword>
<dbReference type="InterPro" id="IPR014176">
    <property type="entry name" value="Phasin_subfam-3"/>
</dbReference>
<dbReference type="Pfam" id="PF09361">
    <property type="entry name" value="Phasin_2"/>
    <property type="match status" value="1"/>
</dbReference>
<reference evidence="3 4" key="1">
    <citation type="submission" date="2024-02" db="EMBL/GenBank/DDBJ databases">
        <title>New especies of Spiribacter isolated from saline water.</title>
        <authorList>
            <person name="Leon M.J."/>
            <person name="De La Haba R."/>
            <person name="Sanchez-Porro C."/>
            <person name="Ventosa A."/>
        </authorList>
    </citation>
    <scope>NUCLEOTIDE SEQUENCE [LARGE SCALE GENOMIC DNA]</scope>
    <source>
        <strain evidence="4">ag22IC4-227</strain>
    </source>
</reference>
<sequence>MAVLTCSKTDEGNTMNDFMMNNEMFTKYTEQAEKMFMAPTRDYAKLAMDYAEKMIEAQIEAARTYSEIGLQQARAALDIKDTTALQQYAEKQQAVAKDLGERVKGDAEKVVAMNQDFVNETRKLVESSVQTVSETAAKKAAPARKTAKAG</sequence>
<dbReference type="RefSeq" id="WP_367966472.1">
    <property type="nucleotide sequence ID" value="NZ_JBAKFI010000004.1"/>
</dbReference>
<gene>
    <name evidence="3" type="ORF">V6X64_03140</name>
</gene>
<feature type="domain" description="Phasin" evidence="2">
    <location>
        <begin position="31"/>
        <end position="128"/>
    </location>
</feature>
<evidence type="ECO:0000313" key="4">
    <source>
        <dbReference type="Proteomes" id="UP001556653"/>
    </source>
</evidence>
<proteinExistence type="predicted"/>
<protein>
    <submittedName>
        <fullName evidence="3">Phasin family protein</fullName>
    </submittedName>
</protein>